<evidence type="ECO:0000256" key="8">
    <source>
        <dbReference type="ARBA" id="ARBA00023145"/>
    </source>
</evidence>
<dbReference type="KEGG" id="ncon:LC1Nh_0475"/>
<dbReference type="PROSITE" id="PS51476">
    <property type="entry name" value="PROTEASOME_BETA_2"/>
    <property type="match status" value="1"/>
</dbReference>
<gene>
    <name evidence="9 11" type="primary">psmB</name>
    <name evidence="11" type="ORF">LC1Nh_0475</name>
</gene>
<accession>A0A5Q0UHE9</accession>
<reference evidence="12" key="1">
    <citation type="submission" date="2019-05" db="EMBL/GenBank/DDBJ databases">
        <title>Candidatus Nanohalobium constans, a novel model system to study the DPANN nano-sized archaea: genomic and physiological characterization of a nanoarchaeon co-cultured with its chitinotrophic host.</title>
        <authorList>
            <person name="La Cono V."/>
            <person name="Arcadi E."/>
            <person name="Crisafi F."/>
            <person name="Denaro R."/>
            <person name="La Spada G."/>
            <person name="Messina E."/>
            <person name="Smedile F."/>
            <person name="Toshchakov S.V."/>
            <person name="Shevchenko M.A."/>
            <person name="Golyshin P.N."/>
            <person name="Golyshina O.V."/>
            <person name="Ferrer M."/>
            <person name="Rohde M."/>
            <person name="Mushegian A."/>
            <person name="Sorokin D.Y."/>
            <person name="Giuliano L."/>
            <person name="Yakimov M.M."/>
        </authorList>
    </citation>
    <scope>NUCLEOTIDE SEQUENCE [LARGE SCALE GENOMIC DNA]</scope>
    <source>
        <strain evidence="12">LC1Nh</strain>
    </source>
</reference>
<feature type="active site" description="Nucleophile" evidence="9 10">
    <location>
        <position position="18"/>
    </location>
</feature>
<evidence type="ECO:0000256" key="3">
    <source>
        <dbReference type="ARBA" id="ARBA00022670"/>
    </source>
</evidence>
<comment type="activity regulation">
    <text evidence="9">The formation of the proteasomal ATPase PAN-20S proteasome complex, via the docking of the C-termini of PAN into the intersubunit pockets in the alpha-rings, triggers opening of the gate for substrate entry. Interconversion between the open-gate and close-gate conformations leads to a dynamic regulation of the 20S proteasome proteolysis activity.</text>
</comment>
<dbReference type="GO" id="GO:0010498">
    <property type="term" value="P:proteasomal protein catabolic process"/>
    <property type="evidence" value="ECO:0007669"/>
    <property type="project" value="UniProtKB-UniRule"/>
</dbReference>
<keyword evidence="3 9" id="KW-0645">Protease</keyword>
<keyword evidence="5 9" id="KW-0378">Hydrolase</keyword>
<keyword evidence="12" id="KW-1185">Reference proteome</keyword>
<dbReference type="RefSeq" id="WP_256727649.1">
    <property type="nucleotide sequence ID" value="NZ_CP040089.1"/>
</dbReference>
<dbReference type="Gene3D" id="3.60.20.10">
    <property type="entry name" value="Glutamine Phosphoribosylpyrophosphate, subunit 1, domain 1"/>
    <property type="match status" value="1"/>
</dbReference>
<sequence>MQEQMQKEGKMDEFKTGTTTLGLTTDEGVILAADKRASLGGRLVSNKHAQKVFKLDDNIGLTIAGSVGDAQRIVRVMRSQLKLHKLETKELSLKGAGTLLSNILHNNKMMPFMNQFLMGGVKDGEGAVYSLDPAGGLMEHPNYTATGSGSQMAFGVLEDQYEDGIDHETGQNVAVQAIQAAMERDTATGNGIMVAEITEDGFEILEEKEVESKLK</sequence>
<comment type="subunit">
    <text evidence="9">The 20S proteasome core is composed of 14 alpha and 14 beta subunits that assemble into four stacked heptameric rings, resulting in a barrel-shaped structure. The two inner rings, each composed of seven catalytic beta subunits, are sandwiched by two outer rings, each composed of seven alpha subunits. The catalytic chamber with the active sites is on the inside of the barrel. Has a gated structure, the ends of the cylinder being occluded by the N-termini of the alpha-subunits. Is capped at one or both ends by the proteasome regulatory ATPase, PAN.</text>
</comment>
<evidence type="ECO:0000256" key="4">
    <source>
        <dbReference type="ARBA" id="ARBA00022698"/>
    </source>
</evidence>
<dbReference type="EMBL" id="CP040089">
    <property type="protein sequence ID" value="QGA80375.1"/>
    <property type="molecule type" value="Genomic_DNA"/>
</dbReference>
<keyword evidence="2 9" id="KW-0963">Cytoplasm</keyword>
<dbReference type="SUPFAM" id="SSF56235">
    <property type="entry name" value="N-terminal nucleophile aminohydrolases (Ntn hydrolases)"/>
    <property type="match status" value="1"/>
</dbReference>
<evidence type="ECO:0000256" key="2">
    <source>
        <dbReference type="ARBA" id="ARBA00022490"/>
    </source>
</evidence>
<dbReference type="InterPro" id="IPR023333">
    <property type="entry name" value="Proteasome_suB-type"/>
</dbReference>
<dbReference type="InterPro" id="IPR029055">
    <property type="entry name" value="Ntn_hydrolases_N"/>
</dbReference>
<evidence type="ECO:0000313" key="11">
    <source>
        <dbReference type="EMBL" id="QGA80375.1"/>
    </source>
</evidence>
<dbReference type="InterPro" id="IPR019983">
    <property type="entry name" value="Pept_T1A_Psome_bsu_arc"/>
</dbReference>
<organism evidence="11 12">
    <name type="scientific">Candidatus Nanohalobium constans</name>
    <dbReference type="NCBI Taxonomy" id="2565781"/>
    <lineage>
        <taxon>Archaea</taxon>
        <taxon>Candidatus Nanohalarchaeota</taxon>
        <taxon>Candidatus Nanohalobia</taxon>
        <taxon>Candidatus Nanohalobiales</taxon>
        <taxon>Candidatus Nanohalobiaceae</taxon>
        <taxon>Candidatus Nanohalobium</taxon>
    </lineage>
</organism>
<comment type="catalytic activity">
    <reaction evidence="1 9">
        <text>Cleavage of peptide bonds with very broad specificity.</text>
        <dbReference type="EC" id="3.4.25.1"/>
    </reaction>
</comment>
<evidence type="ECO:0000313" key="12">
    <source>
        <dbReference type="Proteomes" id="UP000377803"/>
    </source>
</evidence>
<evidence type="ECO:0000256" key="5">
    <source>
        <dbReference type="ARBA" id="ARBA00022801"/>
    </source>
</evidence>
<name>A0A5Q0UHE9_9ARCH</name>
<dbReference type="GO" id="GO:0019774">
    <property type="term" value="C:proteasome core complex, beta-subunit complex"/>
    <property type="evidence" value="ECO:0007669"/>
    <property type="project" value="UniProtKB-UniRule"/>
</dbReference>
<evidence type="ECO:0000256" key="6">
    <source>
        <dbReference type="ARBA" id="ARBA00022813"/>
    </source>
</evidence>
<comment type="function">
    <text evidence="9">Component of the proteasome core, a large protease complex with broad specificity involved in protein degradation.</text>
</comment>
<dbReference type="InterPro" id="IPR000243">
    <property type="entry name" value="Pept_T1A_subB"/>
</dbReference>
<dbReference type="GeneID" id="42364858"/>
<keyword evidence="8 9" id="KW-0865">Zymogen</keyword>
<evidence type="ECO:0000256" key="7">
    <source>
        <dbReference type="ARBA" id="ARBA00022942"/>
    </source>
</evidence>
<comment type="subcellular location">
    <subcellularLocation>
        <location evidence="9">Cytoplasm</location>
    </subcellularLocation>
</comment>
<protein>
    <recommendedName>
        <fullName evidence="9">Proteasome subunit beta</fullName>
        <ecNumber evidence="9">3.4.25.1</ecNumber>
    </recommendedName>
    <alternativeName>
        <fullName evidence="9">20S proteasome beta subunit</fullName>
    </alternativeName>
    <alternativeName>
        <fullName evidence="9">Proteasome core protein PsmB</fullName>
    </alternativeName>
</protein>
<dbReference type="InterPro" id="IPR001353">
    <property type="entry name" value="Proteasome_sua/b"/>
</dbReference>
<keyword evidence="7 9" id="KW-0647">Proteasome</keyword>
<dbReference type="GO" id="GO:0005737">
    <property type="term" value="C:cytoplasm"/>
    <property type="evidence" value="ECO:0007669"/>
    <property type="project" value="UniProtKB-SubCell"/>
</dbReference>
<dbReference type="EC" id="3.4.25.1" evidence="9"/>
<dbReference type="PRINTS" id="PR00141">
    <property type="entry name" value="PROTEASOME"/>
</dbReference>
<dbReference type="GO" id="GO:0004298">
    <property type="term" value="F:threonine-type endopeptidase activity"/>
    <property type="evidence" value="ECO:0007669"/>
    <property type="project" value="UniProtKB-UniRule"/>
</dbReference>
<dbReference type="Proteomes" id="UP000377803">
    <property type="component" value="Chromosome"/>
</dbReference>
<keyword evidence="4 9" id="KW-0888">Threonine protease</keyword>
<dbReference type="AlphaFoldDB" id="A0A5Q0UHE9"/>
<feature type="propeptide" id="PRO_5024518011" description="Removed in mature form; by autocatalysis" evidence="9">
    <location>
        <begin position="1"/>
        <end position="17"/>
    </location>
</feature>
<evidence type="ECO:0000256" key="1">
    <source>
        <dbReference type="ARBA" id="ARBA00001198"/>
    </source>
</evidence>
<feature type="chain" id="PRO_5024518010" description="Proteasome subunit beta" evidence="9">
    <location>
        <begin position="18"/>
        <end position="215"/>
    </location>
</feature>
<dbReference type="PANTHER" id="PTHR32194">
    <property type="entry name" value="METALLOPROTEASE TLDD"/>
    <property type="match status" value="1"/>
</dbReference>
<dbReference type="HAMAP" id="MF_02113_A">
    <property type="entry name" value="Proteasome_B_A"/>
    <property type="match status" value="1"/>
</dbReference>
<evidence type="ECO:0000256" key="10">
    <source>
        <dbReference type="PIRSR" id="PIRSR600243-1"/>
    </source>
</evidence>
<evidence type="ECO:0000256" key="9">
    <source>
        <dbReference type="HAMAP-Rule" id="MF_02113"/>
    </source>
</evidence>
<proteinExistence type="inferred from homology"/>
<dbReference type="PANTHER" id="PTHR32194:SF0">
    <property type="entry name" value="ATP-DEPENDENT PROTEASE SUBUNIT HSLV"/>
    <property type="match status" value="1"/>
</dbReference>
<comment type="similarity">
    <text evidence="9">Belongs to the peptidase T1B family.</text>
</comment>
<dbReference type="NCBIfam" id="TIGR03634">
    <property type="entry name" value="arc_protsome_B"/>
    <property type="match status" value="1"/>
</dbReference>
<keyword evidence="6 9" id="KW-0068">Autocatalytic cleavage</keyword>
<dbReference type="Pfam" id="PF00227">
    <property type="entry name" value="Proteasome"/>
    <property type="match status" value="1"/>
</dbReference>